<gene>
    <name evidence="2" type="ORF">NSPWAT_0040</name>
</gene>
<dbReference type="PANTHER" id="PTHR38454">
    <property type="entry name" value="INTEGRAL MEMBRANE PROTEIN-RELATED"/>
    <property type="match status" value="1"/>
</dbReference>
<feature type="transmembrane region" description="Helical" evidence="1">
    <location>
        <begin position="48"/>
        <end position="67"/>
    </location>
</feature>
<dbReference type="Pfam" id="PF09586">
    <property type="entry name" value="YfhO"/>
    <property type="match status" value="1"/>
</dbReference>
<feature type="transmembrane region" description="Helical" evidence="1">
    <location>
        <begin position="73"/>
        <end position="97"/>
    </location>
</feature>
<accession>A0ABM9H9T6</accession>
<feature type="transmembrane region" description="Helical" evidence="1">
    <location>
        <begin position="427"/>
        <end position="446"/>
    </location>
</feature>
<keyword evidence="3" id="KW-1185">Reference proteome</keyword>
<keyword evidence="1" id="KW-0812">Transmembrane</keyword>
<evidence type="ECO:0000313" key="2">
    <source>
        <dbReference type="EMBL" id="CAI2716900.1"/>
    </source>
</evidence>
<dbReference type="RefSeq" id="WP_282009885.1">
    <property type="nucleotide sequence ID" value="NZ_OX336137.1"/>
</dbReference>
<dbReference type="Proteomes" id="UP001157733">
    <property type="component" value="Chromosome"/>
</dbReference>
<keyword evidence="1" id="KW-1133">Transmembrane helix</keyword>
<evidence type="ECO:0008006" key="4">
    <source>
        <dbReference type="Google" id="ProtNLM"/>
    </source>
</evidence>
<feature type="transmembrane region" description="Helical" evidence="1">
    <location>
        <begin position="154"/>
        <end position="171"/>
    </location>
</feature>
<dbReference type="InterPro" id="IPR018580">
    <property type="entry name" value="Uncharacterised_YfhO"/>
</dbReference>
<feature type="transmembrane region" description="Helical" evidence="1">
    <location>
        <begin position="104"/>
        <end position="121"/>
    </location>
</feature>
<protein>
    <recommendedName>
        <fullName evidence="4">YfhO family protein</fullName>
    </recommendedName>
</protein>
<feature type="transmembrane region" description="Helical" evidence="1">
    <location>
        <begin position="177"/>
        <end position="194"/>
    </location>
</feature>
<proteinExistence type="predicted"/>
<reference evidence="2 3" key="1">
    <citation type="submission" date="2022-09" db="EMBL/GenBank/DDBJ databases">
        <authorList>
            <person name="Kop L."/>
        </authorList>
    </citation>
    <scope>NUCLEOTIDE SEQUENCE [LARGE SCALE GENOMIC DNA]</scope>
    <source>
        <strain evidence="2 3">347</strain>
    </source>
</reference>
<name>A0ABM9H9T6_9BACT</name>
<keyword evidence="1" id="KW-0472">Membrane</keyword>
<feature type="transmembrane region" description="Helical" evidence="1">
    <location>
        <begin position="341"/>
        <end position="361"/>
    </location>
</feature>
<dbReference type="PANTHER" id="PTHR38454:SF1">
    <property type="entry name" value="INTEGRAL MEMBRANE PROTEIN"/>
    <property type="match status" value="1"/>
</dbReference>
<sequence length="782" mass="87559">MLGLLYFYDMVSGTLVFGGGDLISFFIPYRMLWLEQVADFTFPLWNPYILSGNPLFATLQPAILYPLSLLFIALPFVLAVNFTVILHYVLAGWFMYLLVRAQRCGRGAAVVAALIFMFGGYLVTVRIYLSTFLPVAWIPLLLLCFFAGLLKRDLRWALAAAAVGACMFLAGGVETCYQMFGLMTLFALLPRLLFTDATLPSWRWRLAYLGVFFTVFFGLIAVQFLPTYELSQLTERAGGLPLGEAARWAMQPYDLLQFFLLDPYGYLSRADESGANQVWLRSLYVGAIPFLLASLAILRGGLRARTGLVICALSFLVAMGPAGGLYTLLHGVLPFFDTFRYPVKFILPAVLMIALMAGWGWDRCVRDAQANPERSRRRAQMLIGLATVGMVVFGLVDAYDATLQTWMANKGLLPPAFNEPRINLFNLKRLCVFLALFCLMLFLYLRVQRKRRLWLGAALAVLALDLVFSGFGFHHKVARADFEAVDGLTRFVQQHAATDRIYIADNAERAKNGGVAKVVLRGNLIQGPKVPLPIRTVPGIYQADGWAVMRVNRYLKFRKILRVPPLEDRLNLLDLANVKYIVSRDPIDSDRLKRLDFHDPEYPELKVYENTSHLPRAFLVVRCRVIEGEDHIIAQLLDKRFDFSRQAILEQPLEGIDCDRGQQAAASTVPVQAVGTVTDLELDYDTVTLTATTPMAQVLVLSDAYYPGWTVTVDGEPAPLYRANLVYRAVVVPPGTHRLRFEYEPASVRVGAGITFLTIVLCAGFLLKPKRRHAKNIPAPTS</sequence>
<feature type="transmembrane region" description="Helical" evidence="1">
    <location>
        <begin position="6"/>
        <end position="27"/>
    </location>
</feature>
<feature type="transmembrane region" description="Helical" evidence="1">
    <location>
        <begin position="127"/>
        <end position="147"/>
    </location>
</feature>
<feature type="transmembrane region" description="Helical" evidence="1">
    <location>
        <begin position="746"/>
        <end position="767"/>
    </location>
</feature>
<evidence type="ECO:0000256" key="1">
    <source>
        <dbReference type="SAM" id="Phobius"/>
    </source>
</evidence>
<dbReference type="EMBL" id="OX336137">
    <property type="protein sequence ID" value="CAI2716900.1"/>
    <property type="molecule type" value="Genomic_DNA"/>
</dbReference>
<evidence type="ECO:0000313" key="3">
    <source>
        <dbReference type="Proteomes" id="UP001157733"/>
    </source>
</evidence>
<feature type="transmembrane region" description="Helical" evidence="1">
    <location>
        <begin position="307"/>
        <end position="329"/>
    </location>
</feature>
<feature type="transmembrane region" description="Helical" evidence="1">
    <location>
        <begin position="382"/>
        <end position="407"/>
    </location>
</feature>
<feature type="transmembrane region" description="Helical" evidence="1">
    <location>
        <begin position="453"/>
        <end position="473"/>
    </location>
</feature>
<organism evidence="2 3">
    <name type="scientific">Nitrospina watsonii</name>
    <dbReference type="NCBI Taxonomy" id="1323948"/>
    <lineage>
        <taxon>Bacteria</taxon>
        <taxon>Pseudomonadati</taxon>
        <taxon>Nitrospinota/Tectimicrobiota group</taxon>
        <taxon>Nitrospinota</taxon>
        <taxon>Nitrospinia</taxon>
        <taxon>Nitrospinales</taxon>
        <taxon>Nitrospinaceae</taxon>
        <taxon>Nitrospina</taxon>
    </lineage>
</organism>
<feature type="transmembrane region" description="Helical" evidence="1">
    <location>
        <begin position="206"/>
        <end position="225"/>
    </location>
</feature>
<feature type="transmembrane region" description="Helical" evidence="1">
    <location>
        <begin position="278"/>
        <end position="298"/>
    </location>
</feature>